<feature type="compositionally biased region" description="Polar residues" evidence="1">
    <location>
        <begin position="8"/>
        <end position="25"/>
    </location>
</feature>
<proteinExistence type="predicted"/>
<keyword evidence="3" id="KW-1185">Reference proteome</keyword>
<feature type="region of interest" description="Disordered" evidence="1">
    <location>
        <begin position="1"/>
        <end position="33"/>
    </location>
</feature>
<accession>A0AAW1X8W7</accession>
<dbReference type="AlphaFoldDB" id="A0AAW1X8W7"/>
<name>A0AAW1X8W7_RUBAR</name>
<evidence type="ECO:0000313" key="2">
    <source>
        <dbReference type="EMBL" id="KAK9932929.1"/>
    </source>
</evidence>
<comment type="caution">
    <text evidence="2">The sequence shown here is derived from an EMBL/GenBank/DDBJ whole genome shotgun (WGS) entry which is preliminary data.</text>
</comment>
<protein>
    <submittedName>
        <fullName evidence="2">Uncharacterized protein</fullName>
    </submittedName>
</protein>
<sequence length="91" mass="9513">MAAHLQAKPSSAQPTPISPLPSLNPQAGAVLHKPEPSSLLTQPVPSCCAHCSRKLLKAAVAAAILSPGAQHCIDPHHLTSLLPFIATRHHQ</sequence>
<evidence type="ECO:0000256" key="1">
    <source>
        <dbReference type="SAM" id="MobiDB-lite"/>
    </source>
</evidence>
<dbReference type="Proteomes" id="UP001457282">
    <property type="component" value="Unassembled WGS sequence"/>
</dbReference>
<evidence type="ECO:0000313" key="3">
    <source>
        <dbReference type="Proteomes" id="UP001457282"/>
    </source>
</evidence>
<organism evidence="2 3">
    <name type="scientific">Rubus argutus</name>
    <name type="common">Southern blackberry</name>
    <dbReference type="NCBI Taxonomy" id="59490"/>
    <lineage>
        <taxon>Eukaryota</taxon>
        <taxon>Viridiplantae</taxon>
        <taxon>Streptophyta</taxon>
        <taxon>Embryophyta</taxon>
        <taxon>Tracheophyta</taxon>
        <taxon>Spermatophyta</taxon>
        <taxon>Magnoliopsida</taxon>
        <taxon>eudicotyledons</taxon>
        <taxon>Gunneridae</taxon>
        <taxon>Pentapetalae</taxon>
        <taxon>rosids</taxon>
        <taxon>fabids</taxon>
        <taxon>Rosales</taxon>
        <taxon>Rosaceae</taxon>
        <taxon>Rosoideae</taxon>
        <taxon>Rosoideae incertae sedis</taxon>
        <taxon>Rubus</taxon>
    </lineage>
</organism>
<dbReference type="EMBL" id="JBEDUW010000004">
    <property type="protein sequence ID" value="KAK9932929.1"/>
    <property type="molecule type" value="Genomic_DNA"/>
</dbReference>
<gene>
    <name evidence="2" type="ORF">M0R45_020148</name>
</gene>
<reference evidence="2 3" key="1">
    <citation type="journal article" date="2023" name="G3 (Bethesda)">
        <title>A chromosome-length genome assembly and annotation of blackberry (Rubus argutus, cv. 'Hillquist').</title>
        <authorList>
            <person name="Bruna T."/>
            <person name="Aryal R."/>
            <person name="Dudchenko O."/>
            <person name="Sargent D.J."/>
            <person name="Mead D."/>
            <person name="Buti M."/>
            <person name="Cavallini A."/>
            <person name="Hytonen T."/>
            <person name="Andres J."/>
            <person name="Pham M."/>
            <person name="Weisz D."/>
            <person name="Mascagni F."/>
            <person name="Usai G."/>
            <person name="Natali L."/>
            <person name="Bassil N."/>
            <person name="Fernandez G.E."/>
            <person name="Lomsadze A."/>
            <person name="Armour M."/>
            <person name="Olukolu B."/>
            <person name="Poorten T."/>
            <person name="Britton C."/>
            <person name="Davik J."/>
            <person name="Ashrafi H."/>
            <person name="Aiden E.L."/>
            <person name="Borodovsky M."/>
            <person name="Worthington M."/>
        </authorList>
    </citation>
    <scope>NUCLEOTIDE SEQUENCE [LARGE SCALE GENOMIC DNA]</scope>
    <source>
        <strain evidence="2">PI 553951</strain>
    </source>
</reference>